<dbReference type="Gene3D" id="2.40.70.10">
    <property type="entry name" value="Acid Proteases"/>
    <property type="match status" value="1"/>
</dbReference>
<dbReference type="InterPro" id="IPR021109">
    <property type="entry name" value="Peptidase_aspartic_dom_sf"/>
</dbReference>
<name>A0A1S3VUV2_VIGRR</name>
<gene>
    <name evidence="3" type="primary">LOC106778696</name>
</gene>
<organism evidence="2 3">
    <name type="scientific">Vigna radiata var. radiata</name>
    <name type="common">Mung bean</name>
    <name type="synonym">Phaseolus aureus</name>
    <dbReference type="NCBI Taxonomy" id="3916"/>
    <lineage>
        <taxon>Eukaryota</taxon>
        <taxon>Viridiplantae</taxon>
        <taxon>Streptophyta</taxon>
        <taxon>Embryophyta</taxon>
        <taxon>Tracheophyta</taxon>
        <taxon>Spermatophyta</taxon>
        <taxon>Magnoliopsida</taxon>
        <taxon>eudicotyledons</taxon>
        <taxon>Gunneridae</taxon>
        <taxon>Pentapetalae</taxon>
        <taxon>rosids</taxon>
        <taxon>fabids</taxon>
        <taxon>Fabales</taxon>
        <taxon>Fabaceae</taxon>
        <taxon>Papilionoideae</taxon>
        <taxon>50 kb inversion clade</taxon>
        <taxon>NPAAA clade</taxon>
        <taxon>indigoferoid/millettioid clade</taxon>
        <taxon>Phaseoleae</taxon>
        <taxon>Vigna</taxon>
    </lineage>
</organism>
<dbReference type="CDD" id="cd00303">
    <property type="entry name" value="retropepsin_like"/>
    <property type="match status" value="1"/>
</dbReference>
<dbReference type="GeneID" id="106778696"/>
<dbReference type="Proteomes" id="UP000087766">
    <property type="component" value="Unplaced"/>
</dbReference>
<evidence type="ECO:0000313" key="2">
    <source>
        <dbReference type="Proteomes" id="UP000087766"/>
    </source>
</evidence>
<feature type="region of interest" description="Disordered" evidence="1">
    <location>
        <begin position="88"/>
        <end position="152"/>
    </location>
</feature>
<dbReference type="RefSeq" id="XP_014522166.1">
    <property type="nucleotide sequence ID" value="XM_014666680.1"/>
</dbReference>
<sequence length="152" mass="16692">MSLVMADGSPKRPYGVVEDVMVQINDLRFLVDFVVLEMEENAEIPIILGRSFMKTAKVIVNVDEGTIALKGQEEEVIFDTCNTGRQAQVKKTNPKASFKDASGNGTKAAKSKEKGKKCFMSQVHEEKKDSKGADVHPSPLKEQEGLRLGLPV</sequence>
<evidence type="ECO:0000256" key="1">
    <source>
        <dbReference type="SAM" id="MobiDB-lite"/>
    </source>
</evidence>
<dbReference type="OrthoDB" id="1744168at2759"/>
<feature type="compositionally biased region" description="Basic and acidic residues" evidence="1">
    <location>
        <begin position="123"/>
        <end position="145"/>
    </location>
</feature>
<dbReference type="KEGG" id="vra:106778696"/>
<proteinExistence type="predicted"/>
<reference evidence="3" key="1">
    <citation type="submission" date="2025-08" db="UniProtKB">
        <authorList>
            <consortium name="RefSeq"/>
        </authorList>
    </citation>
    <scope>IDENTIFICATION</scope>
    <source>
        <tissue evidence="3">Leaf</tissue>
    </source>
</reference>
<keyword evidence="2" id="KW-1185">Reference proteome</keyword>
<dbReference type="PANTHER" id="PTHR33067:SF9">
    <property type="entry name" value="RNA-DIRECTED DNA POLYMERASE"/>
    <property type="match status" value="1"/>
</dbReference>
<accession>A0A1S3VUV2</accession>
<evidence type="ECO:0000313" key="3">
    <source>
        <dbReference type="RefSeq" id="XP_014522166.1"/>
    </source>
</evidence>
<dbReference type="PANTHER" id="PTHR33067">
    <property type="entry name" value="RNA-DIRECTED DNA POLYMERASE-RELATED"/>
    <property type="match status" value="1"/>
</dbReference>
<protein>
    <submittedName>
        <fullName evidence="3">Uncharacterized protein LOC106778696</fullName>
    </submittedName>
</protein>
<dbReference type="AlphaFoldDB" id="A0A1S3VUV2"/>